<dbReference type="RefSeq" id="XP_013756867.1">
    <property type="nucleotide sequence ID" value="XM_013901413.1"/>
</dbReference>
<proteinExistence type="predicted"/>
<dbReference type="PANTHER" id="PTHR16079">
    <property type="entry name" value="UBIQUITIN LIGASE PROTEIN CHFR"/>
    <property type="match status" value="1"/>
</dbReference>
<keyword evidence="5" id="KW-0833">Ubl conjugation pathway</keyword>
<evidence type="ECO:0000313" key="12">
    <source>
        <dbReference type="EMBL" id="KNC50321.1"/>
    </source>
</evidence>
<dbReference type="PANTHER" id="PTHR16079:SF4">
    <property type="entry name" value="E3 UBIQUITIN-PROTEIN LIGASE CHFR"/>
    <property type="match status" value="1"/>
</dbReference>
<protein>
    <submittedName>
        <fullName evidence="12">E3 ubiquitin-protein ligase CHFR</fullName>
    </submittedName>
</protein>
<evidence type="ECO:0000256" key="3">
    <source>
        <dbReference type="ARBA" id="ARBA00022723"/>
    </source>
</evidence>
<dbReference type="SMART" id="SM00184">
    <property type="entry name" value="RING"/>
    <property type="match status" value="1"/>
</dbReference>
<evidence type="ECO:0000256" key="5">
    <source>
        <dbReference type="ARBA" id="ARBA00022786"/>
    </source>
</evidence>
<feature type="domain" description="RING-type" evidence="11">
    <location>
        <begin position="65"/>
        <end position="104"/>
    </location>
</feature>
<dbReference type="Gene3D" id="3.30.40.10">
    <property type="entry name" value="Zinc/RING finger domain, C3HC4 (zinc finger)"/>
    <property type="match status" value="1"/>
</dbReference>
<evidence type="ECO:0000259" key="11">
    <source>
        <dbReference type="PROSITE" id="PS50089"/>
    </source>
</evidence>
<dbReference type="Pfam" id="PF13639">
    <property type="entry name" value="zf-RING_2"/>
    <property type="match status" value="1"/>
</dbReference>
<dbReference type="PROSITE" id="PS00518">
    <property type="entry name" value="ZF_RING_1"/>
    <property type="match status" value="1"/>
</dbReference>
<dbReference type="PROSITE" id="PS50089">
    <property type="entry name" value="ZF_RING_2"/>
    <property type="match status" value="1"/>
</dbReference>
<dbReference type="InterPro" id="IPR017907">
    <property type="entry name" value="Znf_RING_CS"/>
</dbReference>
<evidence type="ECO:0000256" key="1">
    <source>
        <dbReference type="ARBA" id="ARBA00004322"/>
    </source>
</evidence>
<evidence type="ECO:0000256" key="2">
    <source>
        <dbReference type="ARBA" id="ARBA00022679"/>
    </source>
</evidence>
<dbReference type="GO" id="GO:0005634">
    <property type="term" value="C:nucleus"/>
    <property type="evidence" value="ECO:0007669"/>
    <property type="project" value="TreeGrafter"/>
</dbReference>
<dbReference type="SUPFAM" id="SSF57850">
    <property type="entry name" value="RING/U-box"/>
    <property type="match status" value="1"/>
</dbReference>
<evidence type="ECO:0000256" key="9">
    <source>
        <dbReference type="PROSITE-ProRule" id="PRU00175"/>
    </source>
</evidence>
<dbReference type="OrthoDB" id="1305878at2759"/>
<dbReference type="STRING" id="461836.A0A0L0DDV0"/>
<dbReference type="EMBL" id="GL349461">
    <property type="protein sequence ID" value="KNC50321.1"/>
    <property type="molecule type" value="Genomic_DNA"/>
</dbReference>
<gene>
    <name evidence="12" type="ORF">AMSG_06803</name>
</gene>
<evidence type="ECO:0000256" key="4">
    <source>
        <dbReference type="ARBA" id="ARBA00022771"/>
    </source>
</evidence>
<dbReference type="GO" id="GO:0004842">
    <property type="term" value="F:ubiquitin-protein transferase activity"/>
    <property type="evidence" value="ECO:0007669"/>
    <property type="project" value="TreeGrafter"/>
</dbReference>
<dbReference type="OMA" id="HNPICDQ"/>
<sequence>MISVSLMAHRMLSTRAMSFLSSLRKLPQMTRPQLVLLLFGGGGGGGGGGGNAVADATPYAELLTCSICQEIMHKAMALVPCMHNFCAGCYAQWAKNSHECPMCRATVSDAADNHTIRNLVEAFLKDHPDQARNADELAALDRAAKSLVSRRSPPTSPYRSRTAAAAALHLHHGHDEYDEYDEYEGEALPGSSAHPSGHAWGGLTFAFGAPPVPAAAGVTSSTASSAAPPRVSNTQCRECRAPGSSGHQCSGSDPTHLTCSVCLELLPKRTDEAGYDGPAIQCALCLTPFCDLYWGCRSLLGQGALRALGSWEFPRLPAHVLWDNLVEIKFLNEYMASASLSVDGLWQAVLGGLSAGSYTYSPDGAGPAVGITEATATCHGCASNVFRDLIPDYLMSLPRSALPANATSRPNCHWGSACRTQSRSVGHAKRYNHVCEQTKFA</sequence>
<dbReference type="Proteomes" id="UP000054408">
    <property type="component" value="Unassembled WGS sequence"/>
</dbReference>
<organism evidence="12 13">
    <name type="scientific">Thecamonas trahens ATCC 50062</name>
    <dbReference type="NCBI Taxonomy" id="461836"/>
    <lineage>
        <taxon>Eukaryota</taxon>
        <taxon>Apusozoa</taxon>
        <taxon>Apusomonadida</taxon>
        <taxon>Apusomonadidae</taxon>
        <taxon>Thecamonas</taxon>
    </lineage>
</organism>
<dbReference type="InterPro" id="IPR001841">
    <property type="entry name" value="Znf_RING"/>
</dbReference>
<feature type="region of interest" description="Disordered" evidence="10">
    <location>
        <begin position="145"/>
        <end position="164"/>
    </location>
</feature>
<comment type="subcellular location">
    <subcellularLocation>
        <location evidence="1">Nucleus</location>
        <location evidence="1">PML body</location>
    </subcellularLocation>
</comment>
<dbReference type="GO" id="GO:0008270">
    <property type="term" value="F:zinc ion binding"/>
    <property type="evidence" value="ECO:0007669"/>
    <property type="project" value="UniProtKB-KW"/>
</dbReference>
<dbReference type="GO" id="GO:0006511">
    <property type="term" value="P:ubiquitin-dependent protein catabolic process"/>
    <property type="evidence" value="ECO:0007669"/>
    <property type="project" value="TreeGrafter"/>
</dbReference>
<reference evidence="12 13" key="1">
    <citation type="submission" date="2010-05" db="EMBL/GenBank/DDBJ databases">
        <title>The Genome Sequence of Thecamonas trahens ATCC 50062.</title>
        <authorList>
            <consortium name="The Broad Institute Genome Sequencing Platform"/>
            <person name="Russ C."/>
            <person name="Cuomo C."/>
            <person name="Shea T."/>
            <person name="Young S.K."/>
            <person name="Zeng Q."/>
            <person name="Koehrsen M."/>
            <person name="Haas B."/>
            <person name="Borodovsky M."/>
            <person name="Guigo R."/>
            <person name="Alvarado L."/>
            <person name="Berlin A."/>
            <person name="Bochicchio J."/>
            <person name="Borenstein D."/>
            <person name="Chapman S."/>
            <person name="Chen Z."/>
            <person name="Freedman E."/>
            <person name="Gellesch M."/>
            <person name="Goldberg J."/>
            <person name="Griggs A."/>
            <person name="Gujja S."/>
            <person name="Heilman E."/>
            <person name="Heiman D."/>
            <person name="Hepburn T."/>
            <person name="Howarth C."/>
            <person name="Jen D."/>
            <person name="Larson L."/>
            <person name="Mehta T."/>
            <person name="Park D."/>
            <person name="Pearson M."/>
            <person name="Roberts A."/>
            <person name="Saif S."/>
            <person name="Shenoy N."/>
            <person name="Sisk P."/>
            <person name="Stolte C."/>
            <person name="Sykes S."/>
            <person name="Thomson T."/>
            <person name="Walk T."/>
            <person name="White J."/>
            <person name="Yandava C."/>
            <person name="Burger G."/>
            <person name="Gray M.W."/>
            <person name="Holland P.W.H."/>
            <person name="King N."/>
            <person name="Lang F.B.F."/>
            <person name="Roger A.J."/>
            <person name="Ruiz-Trillo I."/>
            <person name="Lander E."/>
            <person name="Nusbaum C."/>
        </authorList>
    </citation>
    <scope>NUCLEOTIDE SEQUENCE [LARGE SCALE GENOMIC DNA]</scope>
    <source>
        <strain evidence="12 13">ATCC 50062</strain>
    </source>
</reference>
<dbReference type="GeneID" id="25565883"/>
<evidence type="ECO:0000256" key="6">
    <source>
        <dbReference type="ARBA" id="ARBA00022833"/>
    </source>
</evidence>
<dbReference type="AlphaFoldDB" id="A0A0L0DDV0"/>
<evidence type="ECO:0000256" key="7">
    <source>
        <dbReference type="ARBA" id="ARBA00023242"/>
    </source>
</evidence>
<keyword evidence="4 9" id="KW-0863">Zinc-finger</keyword>
<evidence type="ECO:0000256" key="10">
    <source>
        <dbReference type="SAM" id="MobiDB-lite"/>
    </source>
</evidence>
<dbReference type="Pfam" id="PF17979">
    <property type="entry name" value="zf-CRD"/>
    <property type="match status" value="1"/>
</dbReference>
<keyword evidence="7" id="KW-0539">Nucleus</keyword>
<keyword evidence="3" id="KW-0479">Metal-binding</keyword>
<keyword evidence="8" id="KW-0131">Cell cycle</keyword>
<evidence type="ECO:0000256" key="8">
    <source>
        <dbReference type="ARBA" id="ARBA00023306"/>
    </source>
</evidence>
<keyword evidence="2" id="KW-0808">Transferase</keyword>
<feature type="region of interest" description="Disordered" evidence="10">
    <location>
        <begin position="217"/>
        <end position="237"/>
    </location>
</feature>
<dbReference type="Gene3D" id="3.30.40.140">
    <property type="match status" value="1"/>
</dbReference>
<name>A0A0L0DDV0_THETB</name>
<keyword evidence="13" id="KW-1185">Reference proteome</keyword>
<dbReference type="InterPro" id="IPR052256">
    <property type="entry name" value="E3_ubiquitin-ligase_CHFR"/>
</dbReference>
<feature type="compositionally biased region" description="Low complexity" evidence="10">
    <location>
        <begin position="217"/>
        <end position="232"/>
    </location>
</feature>
<accession>A0A0L0DDV0</accession>
<keyword evidence="6" id="KW-0862">Zinc</keyword>
<dbReference type="InterPro" id="IPR013083">
    <property type="entry name" value="Znf_RING/FYVE/PHD"/>
</dbReference>
<evidence type="ECO:0000313" key="13">
    <source>
        <dbReference type="Proteomes" id="UP000054408"/>
    </source>
</evidence>
<dbReference type="eggNOG" id="KOG0802">
    <property type="taxonomic scope" value="Eukaryota"/>
</dbReference>
<dbReference type="InterPro" id="IPR040909">
    <property type="entry name" value="CHFR_Znf-CRD"/>
</dbReference>
<feature type="compositionally biased region" description="Low complexity" evidence="10">
    <location>
        <begin position="149"/>
        <end position="164"/>
    </location>
</feature>
<dbReference type="GO" id="GO:0016567">
    <property type="term" value="P:protein ubiquitination"/>
    <property type="evidence" value="ECO:0007669"/>
    <property type="project" value="TreeGrafter"/>
</dbReference>